<dbReference type="Pfam" id="PF25601">
    <property type="entry name" value="AAA_lid_14"/>
    <property type="match status" value="1"/>
</dbReference>
<evidence type="ECO:0000259" key="7">
    <source>
        <dbReference type="PROSITE" id="PS50045"/>
    </source>
</evidence>
<dbReference type="Gene3D" id="1.10.10.60">
    <property type="entry name" value="Homeodomain-like"/>
    <property type="match status" value="1"/>
</dbReference>
<dbReference type="GO" id="GO:0000160">
    <property type="term" value="P:phosphorelay signal transduction system"/>
    <property type="evidence" value="ECO:0007669"/>
    <property type="project" value="InterPro"/>
</dbReference>
<keyword evidence="5" id="KW-0804">Transcription</keyword>
<dbReference type="FunFam" id="3.40.50.300:FF:000006">
    <property type="entry name" value="DNA-binding transcriptional regulator NtrC"/>
    <property type="match status" value="1"/>
</dbReference>
<dbReference type="Gene3D" id="1.10.8.60">
    <property type="match status" value="1"/>
</dbReference>
<feature type="domain" description="Sigma-54 factor interaction" evidence="7">
    <location>
        <begin position="143"/>
        <end position="372"/>
    </location>
</feature>
<dbReference type="PANTHER" id="PTHR32071:SF117">
    <property type="entry name" value="PTS-DEPENDENT DIHYDROXYACETONE KINASE OPERON REGULATORY PROTEIN-RELATED"/>
    <property type="match status" value="1"/>
</dbReference>
<dbReference type="AlphaFoldDB" id="A0A2W5VFK9"/>
<dbReference type="InterPro" id="IPR027417">
    <property type="entry name" value="P-loop_NTPase"/>
</dbReference>
<dbReference type="InterPro" id="IPR003593">
    <property type="entry name" value="AAA+_ATPase"/>
</dbReference>
<dbReference type="InterPro" id="IPR011006">
    <property type="entry name" value="CheY-like_superfamily"/>
</dbReference>
<dbReference type="PROSITE" id="PS50110">
    <property type="entry name" value="RESPONSE_REGULATORY"/>
    <property type="match status" value="1"/>
</dbReference>
<dbReference type="InterPro" id="IPR002078">
    <property type="entry name" value="Sigma_54_int"/>
</dbReference>
<keyword evidence="4" id="KW-0238">DNA-binding</keyword>
<dbReference type="InterPro" id="IPR009057">
    <property type="entry name" value="Homeodomain-like_sf"/>
</dbReference>
<dbReference type="GO" id="GO:0006355">
    <property type="term" value="P:regulation of DNA-templated transcription"/>
    <property type="evidence" value="ECO:0007669"/>
    <property type="project" value="InterPro"/>
</dbReference>
<feature type="modified residue" description="4-aspartylphosphate" evidence="6">
    <location>
        <position position="63"/>
    </location>
</feature>
<protein>
    <submittedName>
        <fullName evidence="9">Sigma-54-dependent Fis family transcriptional regulator</fullName>
    </submittedName>
</protein>
<dbReference type="InterPro" id="IPR001789">
    <property type="entry name" value="Sig_transdc_resp-reg_receiver"/>
</dbReference>
<evidence type="ECO:0000259" key="8">
    <source>
        <dbReference type="PROSITE" id="PS50110"/>
    </source>
</evidence>
<comment type="caution">
    <text evidence="9">The sequence shown here is derived from an EMBL/GenBank/DDBJ whole genome shotgun (WGS) entry which is preliminary data.</text>
</comment>
<evidence type="ECO:0000256" key="1">
    <source>
        <dbReference type="ARBA" id="ARBA00022741"/>
    </source>
</evidence>
<evidence type="ECO:0000256" key="4">
    <source>
        <dbReference type="ARBA" id="ARBA00023125"/>
    </source>
</evidence>
<dbReference type="GO" id="GO:0005524">
    <property type="term" value="F:ATP binding"/>
    <property type="evidence" value="ECO:0007669"/>
    <property type="project" value="UniProtKB-KW"/>
</dbReference>
<dbReference type="SUPFAM" id="SSF52540">
    <property type="entry name" value="P-loop containing nucleoside triphosphate hydrolases"/>
    <property type="match status" value="1"/>
</dbReference>
<dbReference type="PANTHER" id="PTHR32071">
    <property type="entry name" value="TRANSCRIPTIONAL REGULATORY PROTEIN"/>
    <property type="match status" value="1"/>
</dbReference>
<name>A0A2W5VFK9_9BACT</name>
<evidence type="ECO:0000256" key="5">
    <source>
        <dbReference type="ARBA" id="ARBA00023163"/>
    </source>
</evidence>
<dbReference type="Gene3D" id="3.40.50.300">
    <property type="entry name" value="P-loop containing nucleotide triphosphate hydrolases"/>
    <property type="match status" value="1"/>
</dbReference>
<keyword evidence="1" id="KW-0547">Nucleotide-binding</keyword>
<dbReference type="Proteomes" id="UP000249061">
    <property type="component" value="Unassembled WGS sequence"/>
</dbReference>
<dbReference type="PRINTS" id="PR01590">
    <property type="entry name" value="HTHFIS"/>
</dbReference>
<dbReference type="Pfam" id="PF00158">
    <property type="entry name" value="Sigma54_activat"/>
    <property type="match status" value="1"/>
</dbReference>
<dbReference type="Gene3D" id="3.40.50.2300">
    <property type="match status" value="1"/>
</dbReference>
<evidence type="ECO:0000313" key="10">
    <source>
        <dbReference type="Proteomes" id="UP000249061"/>
    </source>
</evidence>
<dbReference type="SMART" id="SM00382">
    <property type="entry name" value="AAA"/>
    <property type="match status" value="1"/>
</dbReference>
<dbReference type="Pfam" id="PF02954">
    <property type="entry name" value="HTH_8"/>
    <property type="match status" value="1"/>
</dbReference>
<dbReference type="InterPro" id="IPR002197">
    <property type="entry name" value="HTH_Fis"/>
</dbReference>
<dbReference type="InterPro" id="IPR058031">
    <property type="entry name" value="AAA_lid_NorR"/>
</dbReference>
<organism evidence="9 10">
    <name type="scientific">Archangium gephyra</name>
    <dbReference type="NCBI Taxonomy" id="48"/>
    <lineage>
        <taxon>Bacteria</taxon>
        <taxon>Pseudomonadati</taxon>
        <taxon>Myxococcota</taxon>
        <taxon>Myxococcia</taxon>
        <taxon>Myxococcales</taxon>
        <taxon>Cystobacterineae</taxon>
        <taxon>Archangiaceae</taxon>
        <taxon>Archangium</taxon>
    </lineage>
</organism>
<proteinExistence type="predicted"/>
<dbReference type="CDD" id="cd00009">
    <property type="entry name" value="AAA"/>
    <property type="match status" value="1"/>
</dbReference>
<evidence type="ECO:0000313" key="9">
    <source>
        <dbReference type="EMBL" id="PZR14884.1"/>
    </source>
</evidence>
<feature type="domain" description="Response regulatory" evidence="8">
    <location>
        <begin position="12"/>
        <end position="127"/>
    </location>
</feature>
<reference evidence="9 10" key="1">
    <citation type="submission" date="2017-08" db="EMBL/GenBank/DDBJ databases">
        <title>Infants hospitalized years apart are colonized by the same room-sourced microbial strains.</title>
        <authorList>
            <person name="Brooks B."/>
            <person name="Olm M.R."/>
            <person name="Firek B.A."/>
            <person name="Baker R."/>
            <person name="Thomas B.C."/>
            <person name="Morowitz M.J."/>
            <person name="Banfield J.F."/>
        </authorList>
    </citation>
    <scope>NUCLEOTIDE SEQUENCE [LARGE SCALE GENOMIC DNA]</scope>
    <source>
        <strain evidence="9">S2_003_000_R2_14</strain>
    </source>
</reference>
<accession>A0A2W5VFK9</accession>
<keyword evidence="6" id="KW-0597">Phosphoprotein</keyword>
<evidence type="ECO:0000256" key="3">
    <source>
        <dbReference type="ARBA" id="ARBA00023015"/>
    </source>
</evidence>
<dbReference type="SUPFAM" id="SSF46689">
    <property type="entry name" value="Homeodomain-like"/>
    <property type="match status" value="1"/>
</dbReference>
<evidence type="ECO:0000256" key="2">
    <source>
        <dbReference type="ARBA" id="ARBA00022840"/>
    </source>
</evidence>
<sequence length="447" mass="49199">MIQVFPDAAVQHLLVVTDAPEAWSSVAPFLQQRGWNLSWAVSTRHALLRLETAKAPWRVVLCDLRDDDENLSTVEALLAQFPELTVLLACEESGISLAVRALRSGASEVIERPLGFESLLGTLERVAKVEPAPVVEPPGFASLLGHSPAMRELMRVMERVADREFTVMLSGEAGTGKELVARALHQASRRRAGPFVALNCAALPESLLESELFGHVANAFTDAGDERLGLLRSASGGTLFLDQIGDLPRALQPKLLRVLQERTVRPLGASREEPIDVRVICAVTGSLHDAVAAGAFREDLYFRLDVVRLDLPPLRTRETDVLLLADHFLAVHAQRTQQPLRHLSLEVAARFLEYEWPGNVRELFGVLEGVLALSSHEVIDVSELPRSIATATRPLPSITDSSLRPWAEVEKGYILQVMNALKGNKRQAALTLGLDRTTLYRKLQAWS</sequence>
<dbReference type="EMBL" id="QFQP01000006">
    <property type="protein sequence ID" value="PZR14884.1"/>
    <property type="molecule type" value="Genomic_DNA"/>
</dbReference>
<keyword evidence="3" id="KW-0805">Transcription regulation</keyword>
<dbReference type="SUPFAM" id="SSF52172">
    <property type="entry name" value="CheY-like"/>
    <property type="match status" value="1"/>
</dbReference>
<dbReference type="PROSITE" id="PS50045">
    <property type="entry name" value="SIGMA54_INTERACT_4"/>
    <property type="match status" value="1"/>
</dbReference>
<dbReference type="GO" id="GO:0043565">
    <property type="term" value="F:sequence-specific DNA binding"/>
    <property type="evidence" value="ECO:0007669"/>
    <property type="project" value="InterPro"/>
</dbReference>
<keyword evidence="2" id="KW-0067">ATP-binding</keyword>
<evidence type="ECO:0000256" key="6">
    <source>
        <dbReference type="PROSITE-ProRule" id="PRU00169"/>
    </source>
</evidence>
<gene>
    <name evidence="9" type="ORF">DI536_08850</name>
</gene>